<dbReference type="OrthoDB" id="412781at2759"/>
<comment type="subcellular location">
    <subcellularLocation>
        <location evidence="1">Nucleus</location>
        <location evidence="1">Nucleolus</location>
    </subcellularLocation>
</comment>
<keyword evidence="2" id="KW-0698">rRNA processing</keyword>
<dbReference type="InterPro" id="IPR045209">
    <property type="entry name" value="Rrp5"/>
</dbReference>
<dbReference type="EMBL" id="JAANIT010001000">
    <property type="protein sequence ID" value="KAG1542908.1"/>
    <property type="molecule type" value="Genomic_DNA"/>
</dbReference>
<keyword evidence="3" id="KW-0677">Repeat</keyword>
<dbReference type="GO" id="GO:0006364">
    <property type="term" value="P:rRNA processing"/>
    <property type="evidence" value="ECO:0007669"/>
    <property type="project" value="UniProtKB-KW"/>
</dbReference>
<sequence>MAKRKNNNTKPETTSAVKKGKTSHDEVKKEKNPASTSIKDSKFSQKKNQPNKSKQNVSAPAKVEKSTTKEEESDKPVAALEIDSFDWTGINNRVDSSDEEQESSDDDEEEIKDKKSKKKEVEDLTAQLNENAPQNAHEFERLLVGSPNSSYLWINYMAYELKLSEIDKARAIGERALKTINFREEQEKLNVWVALLNLENNFGSEDTLQEVFKRATIYCEPIKVYQHMTEIYERSDKLDKAESVWEEMCKKFGQSPEVWTGFGLFLLQQDKTEKAREILQRSLRILPKHEHIQTVLKFAQLEFKHGEAERGRTLLEGTVSNHPKRLDLWNVYLDMEIKAGDIDMARRLFERVASLKFSSKKMKFIFKKWLQFEKSHGSDDDVQRVKERTLAYVESMS</sequence>
<reference evidence="8" key="1">
    <citation type="journal article" date="2020" name="Microb. Genom.">
        <title>Genetic diversity of clinical and environmental Mucorales isolates obtained from an investigation of mucormycosis cases among solid organ transplant recipients.</title>
        <authorList>
            <person name="Nguyen M.H."/>
            <person name="Kaul D."/>
            <person name="Muto C."/>
            <person name="Cheng S.J."/>
            <person name="Richter R.A."/>
            <person name="Bruno V.M."/>
            <person name="Liu G."/>
            <person name="Beyhan S."/>
            <person name="Sundermann A.J."/>
            <person name="Mounaud S."/>
            <person name="Pasculle A.W."/>
            <person name="Nierman W.C."/>
            <person name="Driscoll E."/>
            <person name="Cumbie R."/>
            <person name="Clancy C.J."/>
            <person name="Dupont C.L."/>
        </authorList>
    </citation>
    <scope>NUCLEOTIDE SEQUENCE</scope>
    <source>
        <strain evidence="8">GL16</strain>
    </source>
</reference>
<feature type="domain" description="U3 small nucleolar RNA-associated protein 6 homolog C-terminal" evidence="7">
    <location>
        <begin position="206"/>
        <end position="376"/>
    </location>
</feature>
<evidence type="ECO:0000256" key="5">
    <source>
        <dbReference type="PROSITE-ProRule" id="PRU00339"/>
    </source>
</evidence>
<name>A0A9P6Y9T2_RHIOR</name>
<accession>A0A9P6Y9T2</accession>
<dbReference type="PROSITE" id="PS50005">
    <property type="entry name" value="TPR"/>
    <property type="match status" value="1"/>
</dbReference>
<evidence type="ECO:0000256" key="1">
    <source>
        <dbReference type="ARBA" id="ARBA00004604"/>
    </source>
</evidence>
<feature type="compositionally biased region" description="Acidic residues" evidence="6">
    <location>
        <begin position="97"/>
        <end position="110"/>
    </location>
</feature>
<comment type="caution">
    <text evidence="8">The sequence shown here is derived from an EMBL/GenBank/DDBJ whole genome shotgun (WGS) entry which is preliminary data.</text>
</comment>
<dbReference type="GO" id="GO:0003723">
    <property type="term" value="F:RNA binding"/>
    <property type="evidence" value="ECO:0007669"/>
    <property type="project" value="TreeGrafter"/>
</dbReference>
<feature type="compositionally biased region" description="Basic and acidic residues" evidence="6">
    <location>
        <begin position="62"/>
        <end position="75"/>
    </location>
</feature>
<gene>
    <name evidence="8" type="ORF">G6F51_006996</name>
</gene>
<dbReference type="PANTHER" id="PTHR23270:SF10">
    <property type="entry name" value="PROTEIN RRP5 HOMOLOG"/>
    <property type="match status" value="1"/>
</dbReference>
<feature type="compositionally biased region" description="Basic and acidic residues" evidence="6">
    <location>
        <begin position="22"/>
        <end position="32"/>
    </location>
</feature>
<dbReference type="Pfam" id="PF24892">
    <property type="entry name" value="UTP6_C"/>
    <property type="match status" value="1"/>
</dbReference>
<dbReference type="InterPro" id="IPR056907">
    <property type="entry name" value="UTP6_C"/>
</dbReference>
<evidence type="ECO:0000256" key="3">
    <source>
        <dbReference type="ARBA" id="ARBA00022737"/>
    </source>
</evidence>
<dbReference type="Proteomes" id="UP000717996">
    <property type="component" value="Unassembled WGS sequence"/>
</dbReference>
<keyword evidence="5" id="KW-0802">TPR repeat</keyword>
<dbReference type="InterPro" id="IPR019734">
    <property type="entry name" value="TPR_rpt"/>
</dbReference>
<dbReference type="OMA" id="WSHYLEI"/>
<evidence type="ECO:0000256" key="6">
    <source>
        <dbReference type="SAM" id="MobiDB-lite"/>
    </source>
</evidence>
<evidence type="ECO:0000259" key="7">
    <source>
        <dbReference type="Pfam" id="PF24892"/>
    </source>
</evidence>
<dbReference type="SUPFAM" id="SSF48452">
    <property type="entry name" value="TPR-like"/>
    <property type="match status" value="2"/>
</dbReference>
<evidence type="ECO:0000313" key="9">
    <source>
        <dbReference type="Proteomes" id="UP000717996"/>
    </source>
</evidence>
<dbReference type="SMART" id="SM00386">
    <property type="entry name" value="HAT"/>
    <property type="match status" value="6"/>
</dbReference>
<feature type="region of interest" description="Disordered" evidence="6">
    <location>
        <begin position="1"/>
        <end position="121"/>
    </location>
</feature>
<proteinExistence type="predicted"/>
<dbReference type="GO" id="GO:0032040">
    <property type="term" value="C:small-subunit processome"/>
    <property type="evidence" value="ECO:0007669"/>
    <property type="project" value="TreeGrafter"/>
</dbReference>
<organism evidence="8 9">
    <name type="scientific">Rhizopus oryzae</name>
    <name type="common">Mucormycosis agent</name>
    <name type="synonym">Rhizopus arrhizus var. delemar</name>
    <dbReference type="NCBI Taxonomy" id="64495"/>
    <lineage>
        <taxon>Eukaryota</taxon>
        <taxon>Fungi</taxon>
        <taxon>Fungi incertae sedis</taxon>
        <taxon>Mucoromycota</taxon>
        <taxon>Mucoromycotina</taxon>
        <taxon>Mucoromycetes</taxon>
        <taxon>Mucorales</taxon>
        <taxon>Mucorineae</taxon>
        <taxon>Rhizopodaceae</taxon>
        <taxon>Rhizopus</taxon>
    </lineage>
</organism>
<evidence type="ECO:0000256" key="4">
    <source>
        <dbReference type="ARBA" id="ARBA00023242"/>
    </source>
</evidence>
<protein>
    <recommendedName>
        <fullName evidence="7">U3 small nucleolar RNA-associated protein 6 homolog C-terminal domain-containing protein</fullName>
    </recommendedName>
</protein>
<dbReference type="AlphaFoldDB" id="A0A9P6Y9T2"/>
<feature type="repeat" description="TPR" evidence="5">
    <location>
        <begin position="256"/>
        <end position="289"/>
    </location>
</feature>
<dbReference type="InterPro" id="IPR011990">
    <property type="entry name" value="TPR-like_helical_dom_sf"/>
</dbReference>
<dbReference type="FunFam" id="1.25.40.10:FF:000065">
    <property type="entry name" value="Programmed cell death 11"/>
    <property type="match status" value="1"/>
</dbReference>
<dbReference type="Gene3D" id="1.25.40.10">
    <property type="entry name" value="Tetratricopeptide repeat domain"/>
    <property type="match status" value="1"/>
</dbReference>
<dbReference type="PANTHER" id="PTHR23270">
    <property type="entry name" value="PROGRAMMED CELL DEATH PROTEIN 11 PRE-RRNA PROCESSING PROTEIN RRP5"/>
    <property type="match status" value="1"/>
</dbReference>
<keyword evidence="4" id="KW-0539">Nucleus</keyword>
<dbReference type="InterPro" id="IPR003107">
    <property type="entry name" value="HAT"/>
</dbReference>
<evidence type="ECO:0000256" key="2">
    <source>
        <dbReference type="ARBA" id="ARBA00022552"/>
    </source>
</evidence>
<evidence type="ECO:0000313" key="8">
    <source>
        <dbReference type="EMBL" id="KAG1542908.1"/>
    </source>
</evidence>
<feature type="compositionally biased region" description="Low complexity" evidence="6">
    <location>
        <begin position="46"/>
        <end position="56"/>
    </location>
</feature>